<dbReference type="AlphaFoldDB" id="A0A1H4ANY6"/>
<evidence type="ECO:0000313" key="1">
    <source>
        <dbReference type="EMBL" id="SEA37669.1"/>
    </source>
</evidence>
<dbReference type="STRING" id="525918.SAMN05660964_01440"/>
<name>A0A1H4ANY6_9GAMM</name>
<sequence>MSTLLSGRALKVLGRFPRHLEADAPGKLLGVVVQALVCDQDVLAANLQAIRQAHRLHEAQELHDLLLLAGLHGLRRSEMAVLFARHAELQKRLAALRANVETGGDSAARVQLANDLLALWSLSGNNLLQRFADDNPPTTHASISRLLPQATAACGLPVLLDGVRQRIATTARIHAGGNGTVRALLTGAANALDLDLGKIIPSPDRYWHAAPVWDRLRLRLPPSDNFVPGDEIEPQTEYLGLEENPLVPAERGPHPRQHAELFEYIRKGFDDALLEIRVRGVGNRTISPMFVNRDAGHGVGAFVHVPDGKDLIFNQQGRVLLDGADITSRAWAWQGACFAENSGGNGNPVQNSRDFVFADAALSQAQHAANLRTSRFAVITPTGSLTPEARLPHAGDSLPVPAIGVGKTRFAFFVQHGCFSSARHLVPMSDAEIPSTSLPQGSDPFGSTPVALLNRIQLVTPRYAVGFAGAALFAQVAGDKKHDAAAQVSLHWFERQAYHVRVLIPNRFRALGHADGGEVREQVKHAIQRFRPAGVEVQVDFAEDQWVLGKAALPSKDATDTDAISQVQSSTLLWPSPATHEELQ</sequence>
<keyword evidence="2" id="KW-1185">Reference proteome</keyword>
<reference evidence="1 2" key="1">
    <citation type="submission" date="2016-10" db="EMBL/GenBank/DDBJ databases">
        <authorList>
            <person name="de Groot N.N."/>
        </authorList>
    </citation>
    <scope>NUCLEOTIDE SEQUENCE [LARGE SCALE GENOMIC DNA]</scope>
    <source>
        <strain evidence="1 2">DSM 21228</strain>
    </source>
</reference>
<dbReference type="RefSeq" id="WP_093066876.1">
    <property type="nucleotide sequence ID" value="NZ_FNQP01000007.1"/>
</dbReference>
<dbReference type="OrthoDB" id="5169219at2"/>
<protein>
    <submittedName>
        <fullName evidence="1">Uncharacterized protein</fullName>
    </submittedName>
</protein>
<accession>A0A1H4ANY6</accession>
<proteinExistence type="predicted"/>
<gene>
    <name evidence="1" type="ORF">SAMN05660964_01440</name>
</gene>
<dbReference type="EMBL" id="FNQP01000007">
    <property type="protein sequence ID" value="SEA37669.1"/>
    <property type="molecule type" value="Genomic_DNA"/>
</dbReference>
<dbReference type="Proteomes" id="UP000199397">
    <property type="component" value="Unassembled WGS sequence"/>
</dbReference>
<organism evidence="1 2">
    <name type="scientific">Thiothrix caldifontis</name>
    <dbReference type="NCBI Taxonomy" id="525918"/>
    <lineage>
        <taxon>Bacteria</taxon>
        <taxon>Pseudomonadati</taxon>
        <taxon>Pseudomonadota</taxon>
        <taxon>Gammaproteobacteria</taxon>
        <taxon>Thiotrichales</taxon>
        <taxon>Thiotrichaceae</taxon>
        <taxon>Thiothrix</taxon>
    </lineage>
</organism>
<evidence type="ECO:0000313" key="2">
    <source>
        <dbReference type="Proteomes" id="UP000199397"/>
    </source>
</evidence>